<evidence type="ECO:0000256" key="5">
    <source>
        <dbReference type="ARBA" id="ARBA00022670"/>
    </source>
</evidence>
<dbReference type="GO" id="GO:0005886">
    <property type="term" value="C:plasma membrane"/>
    <property type="evidence" value="ECO:0007669"/>
    <property type="project" value="UniProtKB-SubCell"/>
</dbReference>
<evidence type="ECO:0000313" key="15">
    <source>
        <dbReference type="Proteomes" id="UP000199696"/>
    </source>
</evidence>
<feature type="transmembrane region" description="Helical" evidence="13">
    <location>
        <begin position="51"/>
        <end position="69"/>
    </location>
</feature>
<keyword evidence="10 13" id="KW-1133">Transmembrane helix</keyword>
<protein>
    <submittedName>
        <fullName evidence="14">Zn-dependent protease (Includes SpoIVFB)</fullName>
    </submittedName>
</protein>
<dbReference type="Proteomes" id="UP000199696">
    <property type="component" value="Unassembled WGS sequence"/>
</dbReference>
<feature type="transmembrane region" description="Helical" evidence="13">
    <location>
        <begin position="239"/>
        <end position="260"/>
    </location>
</feature>
<evidence type="ECO:0000256" key="7">
    <source>
        <dbReference type="ARBA" id="ARBA00022723"/>
    </source>
</evidence>
<keyword evidence="15" id="KW-1185">Reference proteome</keyword>
<reference evidence="15" key="1">
    <citation type="submission" date="2016-06" db="EMBL/GenBank/DDBJ databases">
        <authorList>
            <person name="Varghese N."/>
            <person name="Submissions Spin"/>
        </authorList>
    </citation>
    <scope>NUCLEOTIDE SEQUENCE [LARGE SCALE GENOMIC DNA]</scope>
    <source>
        <strain evidence="15">DSM 44814</strain>
    </source>
</reference>
<dbReference type="AlphaFoldDB" id="A0A1C6V7P6"/>
<evidence type="ECO:0000256" key="13">
    <source>
        <dbReference type="SAM" id="Phobius"/>
    </source>
</evidence>
<evidence type="ECO:0000256" key="4">
    <source>
        <dbReference type="ARBA" id="ARBA00022475"/>
    </source>
</evidence>
<keyword evidence="8" id="KW-0378">Hydrolase</keyword>
<feature type="transmembrane region" description="Helical" evidence="13">
    <location>
        <begin position="168"/>
        <end position="189"/>
    </location>
</feature>
<dbReference type="PANTHER" id="PTHR35864:SF1">
    <property type="entry name" value="ZINC METALLOPROTEASE YWHC-RELATED"/>
    <property type="match status" value="1"/>
</dbReference>
<evidence type="ECO:0000256" key="12">
    <source>
        <dbReference type="ARBA" id="ARBA00023136"/>
    </source>
</evidence>
<feature type="transmembrane region" description="Helical" evidence="13">
    <location>
        <begin position="20"/>
        <end position="39"/>
    </location>
</feature>
<dbReference type="CDD" id="cd06158">
    <property type="entry name" value="S2P-M50_like_1"/>
    <property type="match status" value="1"/>
</dbReference>
<keyword evidence="11" id="KW-0482">Metalloprotease</keyword>
<evidence type="ECO:0000256" key="10">
    <source>
        <dbReference type="ARBA" id="ARBA00022989"/>
    </source>
</evidence>
<feature type="transmembrane region" description="Helical" evidence="13">
    <location>
        <begin position="99"/>
        <end position="123"/>
    </location>
</feature>
<evidence type="ECO:0000256" key="6">
    <source>
        <dbReference type="ARBA" id="ARBA00022692"/>
    </source>
</evidence>
<evidence type="ECO:0000256" key="1">
    <source>
        <dbReference type="ARBA" id="ARBA00001947"/>
    </source>
</evidence>
<evidence type="ECO:0000313" key="14">
    <source>
        <dbReference type="EMBL" id="SCL62296.1"/>
    </source>
</evidence>
<keyword evidence="7" id="KW-0479">Metal-binding</keyword>
<name>A0A1C6V7P6_9ACTN</name>
<evidence type="ECO:0000256" key="11">
    <source>
        <dbReference type="ARBA" id="ARBA00023049"/>
    </source>
</evidence>
<dbReference type="RefSeq" id="WP_091122596.1">
    <property type="nucleotide sequence ID" value="NZ_FMHY01000002.1"/>
</dbReference>
<feature type="transmembrane region" description="Helical" evidence="13">
    <location>
        <begin position="135"/>
        <end position="162"/>
    </location>
</feature>
<dbReference type="GO" id="GO:0046872">
    <property type="term" value="F:metal ion binding"/>
    <property type="evidence" value="ECO:0007669"/>
    <property type="project" value="UniProtKB-KW"/>
</dbReference>
<dbReference type="STRING" id="227316.GA0070604_4710"/>
<dbReference type="GO" id="GO:0006508">
    <property type="term" value="P:proteolysis"/>
    <property type="evidence" value="ECO:0007669"/>
    <property type="project" value="UniProtKB-KW"/>
</dbReference>
<keyword evidence="9" id="KW-0862">Zinc</keyword>
<feature type="transmembrane region" description="Helical" evidence="13">
    <location>
        <begin position="210"/>
        <end position="227"/>
    </location>
</feature>
<dbReference type="EMBL" id="FMHY01000002">
    <property type="protein sequence ID" value="SCL62296.1"/>
    <property type="molecule type" value="Genomic_DNA"/>
</dbReference>
<dbReference type="PANTHER" id="PTHR35864">
    <property type="entry name" value="ZINC METALLOPROTEASE MJ0611-RELATED"/>
    <property type="match status" value="1"/>
</dbReference>
<comment type="subcellular location">
    <subcellularLocation>
        <location evidence="2">Cell membrane</location>
        <topology evidence="2">Multi-pass membrane protein</topology>
    </subcellularLocation>
</comment>
<dbReference type="InterPro" id="IPR044537">
    <property type="entry name" value="Rip2-like"/>
</dbReference>
<proteinExistence type="inferred from homology"/>
<evidence type="ECO:0000256" key="3">
    <source>
        <dbReference type="ARBA" id="ARBA00007931"/>
    </source>
</evidence>
<gene>
    <name evidence="14" type="ORF">GA0070604_4710</name>
</gene>
<accession>A0A1C6V7P6</accession>
<evidence type="ECO:0000256" key="2">
    <source>
        <dbReference type="ARBA" id="ARBA00004651"/>
    </source>
</evidence>
<dbReference type="GO" id="GO:0008237">
    <property type="term" value="F:metallopeptidase activity"/>
    <property type="evidence" value="ECO:0007669"/>
    <property type="project" value="UniProtKB-KW"/>
</dbReference>
<keyword evidence="12 13" id="KW-0472">Membrane</keyword>
<keyword evidence="5 14" id="KW-0645">Protease</keyword>
<evidence type="ECO:0000256" key="9">
    <source>
        <dbReference type="ARBA" id="ARBA00022833"/>
    </source>
</evidence>
<dbReference type="InterPro" id="IPR052348">
    <property type="entry name" value="Metallopeptidase_M50B"/>
</dbReference>
<keyword evidence="4" id="KW-1003">Cell membrane</keyword>
<comment type="similarity">
    <text evidence="3">Belongs to the peptidase M50B family.</text>
</comment>
<keyword evidence="6 13" id="KW-0812">Transmembrane</keyword>
<dbReference type="OrthoDB" id="9800627at2"/>
<comment type="cofactor">
    <cofactor evidence="1">
        <name>Zn(2+)</name>
        <dbReference type="ChEBI" id="CHEBI:29105"/>
    </cofactor>
</comment>
<evidence type="ECO:0000256" key="8">
    <source>
        <dbReference type="ARBA" id="ARBA00022801"/>
    </source>
</evidence>
<sequence length="265" mass="28851">MTGHDRPGEPLVLGVPRAAFRPSPVFLALVALFVTSGALTWQRFGNVRFDVFLFVVSGWLVSLCLHEYAHAVVAYRSGDRDIAHRGYLTLNPFKYTNPLLSIVLPVIVVLLGGIGLPGGAVWVDRHAIPGRLRHTLVSLAGPATNVLFTLLLVAALLIGPGVAGPTEFWAGLGLLAFLQLTASVLNLLPVPGLDGGNMIQPWLSPQYRRMYDLFAPFGFILLFALLWNPAIGGRFFDAVFWLADLLGLSPGLYLLGLELIRFWQG</sequence>
<organism evidence="14 15">
    <name type="scientific">Micromonospora eburnea</name>
    <dbReference type="NCBI Taxonomy" id="227316"/>
    <lineage>
        <taxon>Bacteria</taxon>
        <taxon>Bacillati</taxon>
        <taxon>Actinomycetota</taxon>
        <taxon>Actinomycetes</taxon>
        <taxon>Micromonosporales</taxon>
        <taxon>Micromonosporaceae</taxon>
        <taxon>Micromonospora</taxon>
    </lineage>
</organism>